<protein>
    <recommendedName>
        <fullName evidence="5">Asn/Gln amidotransferase domain-containing protein</fullName>
    </recommendedName>
</protein>
<dbReference type="GO" id="GO:0005524">
    <property type="term" value="F:ATP binding"/>
    <property type="evidence" value="ECO:0007669"/>
    <property type="project" value="UniProtKB-KW"/>
</dbReference>
<proteinExistence type="predicted"/>
<dbReference type="Proteomes" id="UP000179266">
    <property type="component" value="Unassembled WGS sequence"/>
</dbReference>
<evidence type="ECO:0000256" key="1">
    <source>
        <dbReference type="ARBA" id="ARBA00022598"/>
    </source>
</evidence>
<accession>A0A1F7RWT2</accession>
<dbReference type="SUPFAM" id="SSF89095">
    <property type="entry name" value="GatB/YqeY motif"/>
    <property type="match status" value="1"/>
</dbReference>
<dbReference type="InterPro" id="IPR018027">
    <property type="entry name" value="Asn/Gln_amidotransferase"/>
</dbReference>
<feature type="domain" description="Asn/Gln amidotransferase" evidence="5">
    <location>
        <begin position="57"/>
        <end position="193"/>
    </location>
</feature>
<dbReference type="InterPro" id="IPR003789">
    <property type="entry name" value="Asn/Gln_tRNA_amidoTrase-B-like"/>
</dbReference>
<organism evidence="6 7">
    <name type="scientific">Candidatus Schekmanbacteria bacterium RBG_13_48_7</name>
    <dbReference type="NCBI Taxonomy" id="1817878"/>
    <lineage>
        <taxon>Bacteria</taxon>
        <taxon>Candidatus Schekmaniibacteriota</taxon>
    </lineage>
</organism>
<dbReference type="GO" id="GO:0070681">
    <property type="term" value="P:glutaminyl-tRNAGln biosynthesis via transamidation"/>
    <property type="evidence" value="ECO:0007669"/>
    <property type="project" value="TreeGrafter"/>
</dbReference>
<dbReference type="GO" id="GO:0006412">
    <property type="term" value="P:translation"/>
    <property type="evidence" value="ECO:0007669"/>
    <property type="project" value="UniProtKB-KW"/>
</dbReference>
<dbReference type="GO" id="GO:0050567">
    <property type="term" value="F:glutaminyl-tRNA synthase (glutamine-hydrolyzing) activity"/>
    <property type="evidence" value="ECO:0007669"/>
    <property type="project" value="TreeGrafter"/>
</dbReference>
<keyword evidence="3" id="KW-0067">ATP-binding</keyword>
<keyword evidence="1" id="KW-0436">Ligase</keyword>
<dbReference type="AlphaFoldDB" id="A0A1F7RWT2"/>
<keyword evidence="4" id="KW-0648">Protein biosynthesis</keyword>
<dbReference type="PANTHER" id="PTHR11659">
    <property type="entry name" value="GLUTAMYL-TRNA GLN AMIDOTRANSFERASE SUBUNIT B MITOCHONDRIAL AND PROKARYOTIC PET112-RELATED"/>
    <property type="match status" value="1"/>
</dbReference>
<dbReference type="Pfam" id="PF02637">
    <property type="entry name" value="GatB_Yqey"/>
    <property type="match status" value="1"/>
</dbReference>
<sequence>MYPDTDLPPTALEEDYIQSIKSKLPEYPWNLEKWCVELQLPDDITVELLRSPFIGTFKRIITEIGTNPILVGSIMIRMVKELKRTDMDTNILDKDFRMSLFQSFQEGKFAREAFKSVLVRFLQNPHKTFKENLESLDLKPIKREQLDKVIGNIFLNHKKILSLPREKLIRWFMGLIMKDVSGKFSGRDVYNRLNYMIEKRKQPYE</sequence>
<evidence type="ECO:0000313" key="7">
    <source>
        <dbReference type="Proteomes" id="UP000179266"/>
    </source>
</evidence>
<dbReference type="EMBL" id="MGDD01000151">
    <property type="protein sequence ID" value="OGL46016.1"/>
    <property type="molecule type" value="Genomic_DNA"/>
</dbReference>
<evidence type="ECO:0000256" key="2">
    <source>
        <dbReference type="ARBA" id="ARBA00022741"/>
    </source>
</evidence>
<reference evidence="6 7" key="1">
    <citation type="journal article" date="2016" name="Nat. Commun.">
        <title>Thousands of microbial genomes shed light on interconnected biogeochemical processes in an aquifer system.</title>
        <authorList>
            <person name="Anantharaman K."/>
            <person name="Brown C.T."/>
            <person name="Hug L.A."/>
            <person name="Sharon I."/>
            <person name="Castelle C.J."/>
            <person name="Probst A.J."/>
            <person name="Thomas B.C."/>
            <person name="Singh A."/>
            <person name="Wilkins M.J."/>
            <person name="Karaoz U."/>
            <person name="Brodie E.L."/>
            <person name="Williams K.H."/>
            <person name="Hubbard S.S."/>
            <person name="Banfield J.F."/>
        </authorList>
    </citation>
    <scope>NUCLEOTIDE SEQUENCE [LARGE SCALE GENOMIC DNA]</scope>
</reference>
<evidence type="ECO:0000256" key="3">
    <source>
        <dbReference type="ARBA" id="ARBA00022840"/>
    </source>
</evidence>
<dbReference type="InterPro" id="IPR017959">
    <property type="entry name" value="Asn/Gln-tRNA_amidoTrfase_suB/E"/>
</dbReference>
<gene>
    <name evidence="6" type="ORF">A2161_16715</name>
</gene>
<name>A0A1F7RWT2_9BACT</name>
<dbReference type="PANTHER" id="PTHR11659:SF2">
    <property type="entry name" value="GLUTAMYL-TRNA(GLN) AMIDOTRANSFERASE SUBUNIT E"/>
    <property type="match status" value="1"/>
</dbReference>
<keyword evidence="2" id="KW-0547">Nucleotide-binding</keyword>
<comment type="caution">
    <text evidence="6">The sequence shown here is derived from an EMBL/GenBank/DDBJ whole genome shotgun (WGS) entry which is preliminary data.</text>
</comment>
<evidence type="ECO:0000313" key="6">
    <source>
        <dbReference type="EMBL" id="OGL46016.1"/>
    </source>
</evidence>
<evidence type="ECO:0000259" key="5">
    <source>
        <dbReference type="Pfam" id="PF02637"/>
    </source>
</evidence>
<evidence type="ECO:0000256" key="4">
    <source>
        <dbReference type="ARBA" id="ARBA00022917"/>
    </source>
</evidence>